<proteinExistence type="predicted"/>
<dbReference type="Proteomes" id="UP000663720">
    <property type="component" value="Chromosome"/>
</dbReference>
<evidence type="ECO:0000313" key="1">
    <source>
        <dbReference type="EMBL" id="QTA81866.1"/>
    </source>
</evidence>
<organism evidence="1 2">
    <name type="scientific">Desulfonema limicola</name>
    <dbReference type="NCBI Taxonomy" id="45656"/>
    <lineage>
        <taxon>Bacteria</taxon>
        <taxon>Pseudomonadati</taxon>
        <taxon>Thermodesulfobacteriota</taxon>
        <taxon>Desulfobacteria</taxon>
        <taxon>Desulfobacterales</taxon>
        <taxon>Desulfococcaceae</taxon>
        <taxon>Desulfonema</taxon>
    </lineage>
</organism>
<keyword evidence="2" id="KW-1185">Reference proteome</keyword>
<accession>A0A975GHT1</accession>
<protein>
    <recommendedName>
        <fullName evidence="3">Prevent-host-death protein</fullName>
    </recommendedName>
</protein>
<evidence type="ECO:0000313" key="2">
    <source>
        <dbReference type="Proteomes" id="UP000663720"/>
    </source>
</evidence>
<name>A0A975GHT1_9BACT</name>
<dbReference type="EMBL" id="CP061799">
    <property type="protein sequence ID" value="QTA81866.1"/>
    <property type="molecule type" value="Genomic_DNA"/>
</dbReference>
<reference evidence="1" key="1">
    <citation type="journal article" date="2021" name="Microb. Physiol.">
        <title>Proteogenomic Insights into the Physiology of Marine, Sulfate-Reducing, Filamentous Desulfonema limicola and Desulfonema magnum.</title>
        <authorList>
            <person name="Schnaars V."/>
            <person name="Wohlbrand L."/>
            <person name="Scheve S."/>
            <person name="Hinrichs C."/>
            <person name="Reinhardt R."/>
            <person name="Rabus R."/>
        </authorList>
    </citation>
    <scope>NUCLEOTIDE SEQUENCE</scope>
    <source>
        <strain evidence="1">5ac10</strain>
    </source>
</reference>
<gene>
    <name evidence="1" type="ORF">dnl_42200</name>
</gene>
<sequence>MTVYNYADVCQNLTEILDQAKNDKAVFIKGLNGELFIIKTVPKKETDYNLPDIDLGLNRDEIVNFVRETRER</sequence>
<dbReference type="RefSeq" id="WP_207687849.1">
    <property type="nucleotide sequence ID" value="NZ_CP061799.1"/>
</dbReference>
<dbReference type="KEGG" id="dli:dnl_42200"/>
<dbReference type="AlphaFoldDB" id="A0A975GHT1"/>
<evidence type="ECO:0008006" key="3">
    <source>
        <dbReference type="Google" id="ProtNLM"/>
    </source>
</evidence>